<proteinExistence type="predicted"/>
<dbReference type="Proteomes" id="UP001233172">
    <property type="component" value="Unassembled WGS sequence"/>
</dbReference>
<feature type="region of interest" description="Disordered" evidence="1">
    <location>
        <begin position="400"/>
        <end position="479"/>
    </location>
</feature>
<evidence type="ECO:0000256" key="1">
    <source>
        <dbReference type="SAM" id="MobiDB-lite"/>
    </source>
</evidence>
<feature type="transmembrane region" description="Helical" evidence="2">
    <location>
        <begin position="367"/>
        <end position="391"/>
    </location>
</feature>
<keyword evidence="5" id="KW-1185">Reference proteome</keyword>
<feature type="compositionally biased region" description="Polar residues" evidence="1">
    <location>
        <begin position="448"/>
        <end position="472"/>
    </location>
</feature>
<feature type="signal peptide" evidence="3">
    <location>
        <begin position="1"/>
        <end position="19"/>
    </location>
</feature>
<evidence type="ECO:0000313" key="4">
    <source>
        <dbReference type="EMBL" id="KAK0069058.1"/>
    </source>
</evidence>
<feature type="chain" id="PRO_5042293771" description="Ig-like domain-containing protein" evidence="3">
    <location>
        <begin position="20"/>
        <end position="528"/>
    </location>
</feature>
<evidence type="ECO:0000256" key="3">
    <source>
        <dbReference type="SAM" id="SignalP"/>
    </source>
</evidence>
<protein>
    <recommendedName>
        <fullName evidence="6">Ig-like domain-containing protein</fullName>
    </recommendedName>
</protein>
<reference evidence="4" key="2">
    <citation type="submission" date="2023-04" db="EMBL/GenBank/DDBJ databases">
        <authorList>
            <person name="Bu L."/>
            <person name="Lu L."/>
            <person name="Laidemitt M.R."/>
            <person name="Zhang S.M."/>
            <person name="Mutuku M."/>
            <person name="Mkoji G."/>
            <person name="Steinauer M."/>
            <person name="Loker E.S."/>
        </authorList>
    </citation>
    <scope>NUCLEOTIDE SEQUENCE</scope>
    <source>
        <strain evidence="4">KasaAsao</strain>
        <tissue evidence="4">Whole Snail</tissue>
    </source>
</reference>
<keyword evidence="2" id="KW-0472">Membrane</keyword>
<comment type="caution">
    <text evidence="4">The sequence shown here is derived from an EMBL/GenBank/DDBJ whole genome shotgun (WGS) entry which is preliminary data.</text>
</comment>
<sequence length="528" mass="60501">MLLLLIICSICVIMPLVVSESEKVKAILCEYDDTPILRLKQQFILRGNVTVQSEPYADEINSLSIEIRKKGNEEFHMFEALDFKNCQAFEVFYCVQEKNTYLIFLNTTTMIEFNQSEWRMNGSYNGFEFRSNAVILPIVKPNVEASLKLNQSYIKCEQDILENEEIVLEGHVRFFGDFDENEMHITIQYLTSSVNYTFYNILFLNHCDASSYFKCTRDGDLNSYRTTLVLNATKDLSESHWRLAGTFKRTDYFSNHVQLPKFLDSSKVLMRLNGQTLSKSNTSFTLQEDEELTLCCITTLSPCLAVITVNQTQFFSNQSCVSHRPIKGDKSTFRFGYIVCEDDKYSQVFPIDVNILQVKDITGEKRVGIILSAVFGAIVFIVLIFSLIYCWRKRKNKKPEELSGQRPRSLPPQAKSLPPENREPHSSRQNTQNKETKGIKESTKKRSQANTLPQDDSSLTLIQIPDTNTESGAQIKEKKQAKAPTKCALEAEIINRPLSSLQNIRYKETVIQESAVKRNAFQPEAEII</sequence>
<dbReference type="EMBL" id="JASAOG010000003">
    <property type="protein sequence ID" value="KAK0069058.1"/>
    <property type="molecule type" value="Genomic_DNA"/>
</dbReference>
<evidence type="ECO:0000256" key="2">
    <source>
        <dbReference type="SAM" id="Phobius"/>
    </source>
</evidence>
<evidence type="ECO:0008006" key="6">
    <source>
        <dbReference type="Google" id="ProtNLM"/>
    </source>
</evidence>
<feature type="non-terminal residue" evidence="4">
    <location>
        <position position="528"/>
    </location>
</feature>
<evidence type="ECO:0000313" key="5">
    <source>
        <dbReference type="Proteomes" id="UP001233172"/>
    </source>
</evidence>
<keyword evidence="2" id="KW-1133">Transmembrane helix</keyword>
<keyword evidence="2" id="KW-0812">Transmembrane</keyword>
<organism evidence="4 5">
    <name type="scientific">Biomphalaria pfeifferi</name>
    <name type="common">Bloodfluke planorb</name>
    <name type="synonym">Freshwater snail</name>
    <dbReference type="NCBI Taxonomy" id="112525"/>
    <lineage>
        <taxon>Eukaryota</taxon>
        <taxon>Metazoa</taxon>
        <taxon>Spiralia</taxon>
        <taxon>Lophotrochozoa</taxon>
        <taxon>Mollusca</taxon>
        <taxon>Gastropoda</taxon>
        <taxon>Heterobranchia</taxon>
        <taxon>Euthyneura</taxon>
        <taxon>Panpulmonata</taxon>
        <taxon>Hygrophila</taxon>
        <taxon>Lymnaeoidea</taxon>
        <taxon>Planorbidae</taxon>
        <taxon>Biomphalaria</taxon>
    </lineage>
</organism>
<accession>A0AAD8CAE3</accession>
<keyword evidence="3" id="KW-0732">Signal</keyword>
<feature type="compositionally biased region" description="Basic and acidic residues" evidence="1">
    <location>
        <begin position="434"/>
        <end position="444"/>
    </location>
</feature>
<name>A0AAD8CAE3_BIOPF</name>
<gene>
    <name evidence="4" type="ORF">Bpfe_001240</name>
</gene>
<reference evidence="4" key="1">
    <citation type="journal article" date="2023" name="PLoS Negl. Trop. Dis.">
        <title>A genome sequence for Biomphalaria pfeifferi, the major vector snail for the human-infecting parasite Schistosoma mansoni.</title>
        <authorList>
            <person name="Bu L."/>
            <person name="Lu L."/>
            <person name="Laidemitt M.R."/>
            <person name="Zhang S.M."/>
            <person name="Mutuku M."/>
            <person name="Mkoji G."/>
            <person name="Steinauer M."/>
            <person name="Loker E.S."/>
        </authorList>
    </citation>
    <scope>NUCLEOTIDE SEQUENCE</scope>
    <source>
        <strain evidence="4">KasaAsao</strain>
    </source>
</reference>
<dbReference type="AlphaFoldDB" id="A0AAD8CAE3"/>